<protein>
    <submittedName>
        <fullName evidence="1">Uncharacterized protein</fullName>
    </submittedName>
</protein>
<dbReference type="Gene3D" id="3.40.50.720">
    <property type="entry name" value="NAD(P)-binding Rossmann-like Domain"/>
    <property type="match status" value="1"/>
</dbReference>
<dbReference type="EMBL" id="VSSQ01090159">
    <property type="protein sequence ID" value="MPN36174.1"/>
    <property type="molecule type" value="Genomic_DNA"/>
</dbReference>
<gene>
    <name evidence="1" type="ORF">SDC9_183681</name>
</gene>
<evidence type="ECO:0000313" key="1">
    <source>
        <dbReference type="EMBL" id="MPN36174.1"/>
    </source>
</evidence>
<reference evidence="1" key="1">
    <citation type="submission" date="2019-08" db="EMBL/GenBank/DDBJ databases">
        <authorList>
            <person name="Kucharzyk K."/>
            <person name="Murdoch R.W."/>
            <person name="Higgins S."/>
            <person name="Loffler F."/>
        </authorList>
    </citation>
    <scope>NUCLEOTIDE SEQUENCE</scope>
</reference>
<name>A0A645HJ69_9ZZZZ</name>
<organism evidence="1">
    <name type="scientific">bioreactor metagenome</name>
    <dbReference type="NCBI Taxonomy" id="1076179"/>
    <lineage>
        <taxon>unclassified sequences</taxon>
        <taxon>metagenomes</taxon>
        <taxon>ecological metagenomes</taxon>
    </lineage>
</organism>
<sequence length="81" mass="9379">MTAPLAELYYKIRHESPLFTRYTLYTLTSNARFTNEKAKRDLGYHPRDISTTMKDTVSFLTRERKGLFSKRGVHKVAPVVG</sequence>
<comment type="caution">
    <text evidence="1">The sequence shown here is derived from an EMBL/GenBank/DDBJ whole genome shotgun (WGS) entry which is preliminary data.</text>
</comment>
<accession>A0A645HJ69</accession>
<proteinExistence type="predicted"/>
<dbReference type="AlphaFoldDB" id="A0A645HJ69"/>